<dbReference type="PANTHER" id="PTHR34569:SF18">
    <property type="match status" value="1"/>
</dbReference>
<evidence type="ECO:0000313" key="2">
    <source>
        <dbReference type="Proteomes" id="UP001314170"/>
    </source>
</evidence>
<keyword evidence="2" id="KW-1185">Reference proteome</keyword>
<gene>
    <name evidence="1" type="ORF">DCAF_LOCUS6890</name>
</gene>
<proteinExistence type="predicted"/>
<organism evidence="1 2">
    <name type="scientific">Dovyalis caffra</name>
    <dbReference type="NCBI Taxonomy" id="77055"/>
    <lineage>
        <taxon>Eukaryota</taxon>
        <taxon>Viridiplantae</taxon>
        <taxon>Streptophyta</taxon>
        <taxon>Embryophyta</taxon>
        <taxon>Tracheophyta</taxon>
        <taxon>Spermatophyta</taxon>
        <taxon>Magnoliopsida</taxon>
        <taxon>eudicotyledons</taxon>
        <taxon>Gunneridae</taxon>
        <taxon>Pentapetalae</taxon>
        <taxon>rosids</taxon>
        <taxon>fabids</taxon>
        <taxon>Malpighiales</taxon>
        <taxon>Salicaceae</taxon>
        <taxon>Flacourtieae</taxon>
        <taxon>Dovyalis</taxon>
    </lineage>
</organism>
<evidence type="ECO:0000313" key="1">
    <source>
        <dbReference type="EMBL" id="CAK7329142.1"/>
    </source>
</evidence>
<dbReference type="PANTHER" id="PTHR34569">
    <property type="entry name" value="EXPRESSED PROTEIN"/>
    <property type="match status" value="1"/>
</dbReference>
<accession>A0AAV1R557</accession>
<dbReference type="Proteomes" id="UP001314170">
    <property type="component" value="Unassembled WGS sequence"/>
</dbReference>
<protein>
    <submittedName>
        <fullName evidence="1">Uncharacterized protein</fullName>
    </submittedName>
</protein>
<dbReference type="EMBL" id="CAWUPB010000913">
    <property type="protein sequence ID" value="CAK7329142.1"/>
    <property type="molecule type" value="Genomic_DNA"/>
</dbReference>
<reference evidence="1 2" key="1">
    <citation type="submission" date="2024-01" db="EMBL/GenBank/DDBJ databases">
        <authorList>
            <person name="Waweru B."/>
        </authorList>
    </citation>
    <scope>NUCLEOTIDE SEQUENCE [LARGE SCALE GENOMIC DNA]</scope>
</reference>
<dbReference type="AlphaFoldDB" id="A0AAV1R557"/>
<comment type="caution">
    <text evidence="1">The sequence shown here is derived from an EMBL/GenBank/DDBJ whole genome shotgun (WGS) entry which is preliminary data.</text>
</comment>
<name>A0AAV1R557_9ROSI</name>
<sequence length="157" mass="17606">MASKNTNGSSLTQSKKFAFITKTKSNSFPRTLREESSTPNAHLKHTLSSPSLSFTYTSVNDLMPCVKGNMRSFSTCQSANEIAISNFLVPKAARAYSQPRLTTSTTSTTTSSRYYFWDHMWNKLKSPMNTCLRFINVNIVGKITHAFDVGRRAIYVV</sequence>